<dbReference type="InterPro" id="IPR036420">
    <property type="entry name" value="BRCT_dom_sf"/>
</dbReference>
<dbReference type="InterPro" id="IPR001357">
    <property type="entry name" value="BRCT_dom"/>
</dbReference>
<name>A0A6A6JUX6_WESOR</name>
<dbReference type="PROSITE" id="PS50172">
    <property type="entry name" value="BRCT"/>
    <property type="match status" value="1"/>
</dbReference>
<organism evidence="3 4">
    <name type="scientific">Westerdykella ornata</name>
    <dbReference type="NCBI Taxonomy" id="318751"/>
    <lineage>
        <taxon>Eukaryota</taxon>
        <taxon>Fungi</taxon>
        <taxon>Dikarya</taxon>
        <taxon>Ascomycota</taxon>
        <taxon>Pezizomycotina</taxon>
        <taxon>Dothideomycetes</taxon>
        <taxon>Pleosporomycetidae</taxon>
        <taxon>Pleosporales</taxon>
        <taxon>Sporormiaceae</taxon>
        <taxon>Westerdykella</taxon>
    </lineage>
</organism>
<feature type="compositionally biased region" description="Basic residues" evidence="1">
    <location>
        <begin position="27"/>
        <end position="36"/>
    </location>
</feature>
<sequence length="749" mass="81036">MVATRAASRKLQTAVASPPPANTLKAPPKRATRKKAAPPADTEAESKHAASKTTKPTTKHEPVPAPKSTSRTTKPTKRSEAASDLSKTAQKAESVTRTRRTTVKAKPEAGNKKVNSEAEPSLEGRQNVPKRKTTTRTTRTKKEVELPHRPTRSTSNKASSRKTVAIAPPDTQLGNTNNGDDDSAPTPNIPEGATVEQEAALQQPERPSGRSSVTYDGAPEQDELSMDVENLVPQQPTTACSDATEPEVITAAHDDEEENGGRPDEEPACTDPEEPSKRDAIDDGVIIAEQDVNLLADDAANPDAASSFDAAEEEHIGTEEFIATKNTTTPNEVEGTNGRTDEEGVRLEQASVEEGNAAVRLSGESDTWSIDSAAQTVVTLCDLPEGDGSTADAQLVREDVICPEKLFLNPDTARETPTLEPMPLEVSKCNHESKAGKDDESLRHPPSSQSHSLPKDGIGENAARKMALTHLPRPVLAISAIAAMPLSESPIKSALRSPVKLDTSPKKKTVTFNAPQSQTVDTSLLVSDGPLSETTFFLDIRSRGRIENHVFAGLLEDLGARVISTWESHRPNPTHVLFKDGLLETLEKVVATKGAVKCVNVGFALDCEKHNKRMDESDYLVNLEPARPKTPSPIRRRFAFTPARTPSQFFHSQTPSTVLSTPTTPNSSEWERSIIYDEYVDKENATSLSPPKGAPRSCPPKRQVMSSWLKQSPIKPATVVRPLAASARKRRFESFGGITMAAPKKLRFD</sequence>
<feature type="region of interest" description="Disordered" evidence="1">
    <location>
        <begin position="1"/>
        <end position="280"/>
    </location>
</feature>
<feature type="domain" description="BRCT" evidence="2">
    <location>
        <begin position="526"/>
        <end position="621"/>
    </location>
</feature>
<gene>
    <name evidence="3" type="ORF">EI97DRAFT_179042</name>
</gene>
<keyword evidence="4" id="KW-1185">Reference proteome</keyword>
<dbReference type="SUPFAM" id="SSF52113">
    <property type="entry name" value="BRCT domain"/>
    <property type="match status" value="1"/>
</dbReference>
<feature type="compositionally biased region" description="Polar residues" evidence="1">
    <location>
        <begin position="152"/>
        <end position="162"/>
    </location>
</feature>
<feature type="compositionally biased region" description="Polar residues" evidence="1">
    <location>
        <begin position="232"/>
        <end position="241"/>
    </location>
</feature>
<dbReference type="AlphaFoldDB" id="A0A6A6JUX6"/>
<feature type="compositionally biased region" description="Basic and acidic residues" evidence="1">
    <location>
        <begin position="105"/>
        <end position="116"/>
    </location>
</feature>
<feature type="region of interest" description="Disordered" evidence="1">
    <location>
        <begin position="412"/>
        <end position="457"/>
    </location>
</feature>
<evidence type="ECO:0000259" key="2">
    <source>
        <dbReference type="PROSITE" id="PS50172"/>
    </source>
</evidence>
<evidence type="ECO:0000313" key="3">
    <source>
        <dbReference type="EMBL" id="KAF2279546.1"/>
    </source>
</evidence>
<reference evidence="3" key="1">
    <citation type="journal article" date="2020" name="Stud. Mycol.">
        <title>101 Dothideomycetes genomes: a test case for predicting lifestyles and emergence of pathogens.</title>
        <authorList>
            <person name="Haridas S."/>
            <person name="Albert R."/>
            <person name="Binder M."/>
            <person name="Bloem J."/>
            <person name="Labutti K."/>
            <person name="Salamov A."/>
            <person name="Andreopoulos B."/>
            <person name="Baker S."/>
            <person name="Barry K."/>
            <person name="Bills G."/>
            <person name="Bluhm B."/>
            <person name="Cannon C."/>
            <person name="Castanera R."/>
            <person name="Culley D."/>
            <person name="Daum C."/>
            <person name="Ezra D."/>
            <person name="Gonzalez J."/>
            <person name="Henrissat B."/>
            <person name="Kuo A."/>
            <person name="Liang C."/>
            <person name="Lipzen A."/>
            <person name="Lutzoni F."/>
            <person name="Magnuson J."/>
            <person name="Mondo S."/>
            <person name="Nolan M."/>
            <person name="Ohm R."/>
            <person name="Pangilinan J."/>
            <person name="Park H.-J."/>
            <person name="Ramirez L."/>
            <person name="Alfaro M."/>
            <person name="Sun H."/>
            <person name="Tritt A."/>
            <person name="Yoshinaga Y."/>
            <person name="Zwiers L.-H."/>
            <person name="Turgeon B."/>
            <person name="Goodwin S."/>
            <person name="Spatafora J."/>
            <person name="Crous P."/>
            <person name="Grigoriev I."/>
        </authorList>
    </citation>
    <scope>NUCLEOTIDE SEQUENCE</scope>
    <source>
        <strain evidence="3">CBS 379.55</strain>
    </source>
</reference>
<protein>
    <recommendedName>
        <fullName evidence="2">BRCT domain-containing protein</fullName>
    </recommendedName>
</protein>
<evidence type="ECO:0000256" key="1">
    <source>
        <dbReference type="SAM" id="MobiDB-lite"/>
    </source>
</evidence>
<accession>A0A6A6JUX6</accession>
<dbReference type="Proteomes" id="UP000800097">
    <property type="component" value="Unassembled WGS sequence"/>
</dbReference>
<feature type="compositionally biased region" description="Basic and acidic residues" evidence="1">
    <location>
        <begin position="428"/>
        <end position="443"/>
    </location>
</feature>
<dbReference type="Gene3D" id="3.40.50.10190">
    <property type="entry name" value="BRCT domain"/>
    <property type="match status" value="1"/>
</dbReference>
<proteinExistence type="predicted"/>
<dbReference type="GeneID" id="54546665"/>
<dbReference type="OrthoDB" id="2384350at2759"/>
<dbReference type="RefSeq" id="XP_033657085.1">
    <property type="nucleotide sequence ID" value="XM_033793490.1"/>
</dbReference>
<feature type="region of interest" description="Disordered" evidence="1">
    <location>
        <begin position="648"/>
        <end position="667"/>
    </location>
</feature>
<feature type="compositionally biased region" description="Polar residues" evidence="1">
    <location>
        <begin position="85"/>
        <end position="95"/>
    </location>
</feature>
<dbReference type="EMBL" id="ML986486">
    <property type="protein sequence ID" value="KAF2279546.1"/>
    <property type="molecule type" value="Genomic_DNA"/>
</dbReference>
<feature type="compositionally biased region" description="Low complexity" evidence="1">
    <location>
        <begin position="652"/>
        <end position="667"/>
    </location>
</feature>
<evidence type="ECO:0000313" key="4">
    <source>
        <dbReference type="Proteomes" id="UP000800097"/>
    </source>
</evidence>